<dbReference type="EMBL" id="JASJQH010007113">
    <property type="protein sequence ID" value="KAK9718038.1"/>
    <property type="molecule type" value="Genomic_DNA"/>
</dbReference>
<feature type="transmembrane region" description="Helical" evidence="7">
    <location>
        <begin position="9"/>
        <end position="31"/>
    </location>
</feature>
<name>A0ABR2W316_9FUNG</name>
<keyword evidence="4" id="KW-0735">Signal-anchor</keyword>
<accession>A0ABR2W316</accession>
<evidence type="ECO:0000313" key="9">
    <source>
        <dbReference type="Proteomes" id="UP001479436"/>
    </source>
</evidence>
<sequence length="301" mass="34413">MKIPFRPKILYAIPIVFLFFATTAYLTHVAIIRRFQSLADSILRVSSTNTKKAVIFALTTENNLPTRGKAVGETWGQQAKDYQEEGIEGSPIDVVFATSHDTTPYGLSRIPIEDVGYGDIYKKTYASFYYLYKYHLNDYKWFMKADDDTFVKIHKLMSHINSPLVKPRVPLFVGRPMDFGCWGGPGYLLNREALSIVGPYLFYCEKNFPGFEDVEFGNCVEYAFKKERPNLHFPGCTDFPDGNGHEFLPLTYEDKEWNNIANASYTMKITFSESTGWSFGKAVAIHTVRGEMMYKLNAIYS</sequence>
<dbReference type="InterPro" id="IPR026050">
    <property type="entry name" value="C1GALT1/C1GALT1_chp1"/>
</dbReference>
<dbReference type="Proteomes" id="UP001479436">
    <property type="component" value="Unassembled WGS sequence"/>
</dbReference>
<evidence type="ECO:0000313" key="8">
    <source>
        <dbReference type="EMBL" id="KAK9718038.1"/>
    </source>
</evidence>
<dbReference type="PANTHER" id="PTHR23033:SF14">
    <property type="entry name" value="GLYCOPROTEIN-N-ACETYLGALACTOSAMINE 3-BETA-GALACTOSYLTRANSFERASE 1-RELATED"/>
    <property type="match status" value="1"/>
</dbReference>
<comment type="similarity">
    <text evidence="2">Belongs to the glycosyltransferase 31 family. Beta3-Gal-T subfamily.</text>
</comment>
<evidence type="ECO:0000256" key="3">
    <source>
        <dbReference type="ARBA" id="ARBA00022692"/>
    </source>
</evidence>
<evidence type="ECO:0000256" key="4">
    <source>
        <dbReference type="ARBA" id="ARBA00022968"/>
    </source>
</evidence>
<comment type="caution">
    <text evidence="8">The sequence shown here is derived from an EMBL/GenBank/DDBJ whole genome shotgun (WGS) entry which is preliminary data.</text>
</comment>
<evidence type="ECO:0000256" key="2">
    <source>
        <dbReference type="ARBA" id="ARBA00006462"/>
    </source>
</evidence>
<evidence type="ECO:0000256" key="7">
    <source>
        <dbReference type="SAM" id="Phobius"/>
    </source>
</evidence>
<keyword evidence="9" id="KW-1185">Reference proteome</keyword>
<dbReference type="PANTHER" id="PTHR23033">
    <property type="entry name" value="BETA1,3-GALACTOSYLTRANSFERASE"/>
    <property type="match status" value="1"/>
</dbReference>
<keyword evidence="5 7" id="KW-1133">Transmembrane helix</keyword>
<reference evidence="8 9" key="1">
    <citation type="submission" date="2023-04" db="EMBL/GenBank/DDBJ databases">
        <title>Genome of Basidiobolus ranarum AG-B5.</title>
        <authorList>
            <person name="Stajich J.E."/>
            <person name="Carter-House D."/>
            <person name="Gryganskyi A."/>
        </authorList>
    </citation>
    <scope>NUCLEOTIDE SEQUENCE [LARGE SCALE GENOMIC DNA]</scope>
    <source>
        <strain evidence="8 9">AG-B5</strain>
    </source>
</reference>
<protein>
    <recommendedName>
        <fullName evidence="10">Hexosyltransferase</fullName>
    </recommendedName>
</protein>
<evidence type="ECO:0000256" key="5">
    <source>
        <dbReference type="ARBA" id="ARBA00022989"/>
    </source>
</evidence>
<keyword evidence="3 7" id="KW-0812">Transmembrane</keyword>
<keyword evidence="6 7" id="KW-0472">Membrane</keyword>
<evidence type="ECO:0000256" key="1">
    <source>
        <dbReference type="ARBA" id="ARBA00004606"/>
    </source>
</evidence>
<organism evidence="8 9">
    <name type="scientific">Basidiobolus ranarum</name>
    <dbReference type="NCBI Taxonomy" id="34480"/>
    <lineage>
        <taxon>Eukaryota</taxon>
        <taxon>Fungi</taxon>
        <taxon>Fungi incertae sedis</taxon>
        <taxon>Zoopagomycota</taxon>
        <taxon>Entomophthoromycotina</taxon>
        <taxon>Basidiobolomycetes</taxon>
        <taxon>Basidiobolales</taxon>
        <taxon>Basidiobolaceae</taxon>
        <taxon>Basidiobolus</taxon>
    </lineage>
</organism>
<gene>
    <name evidence="8" type="ORF">K7432_005792</name>
</gene>
<dbReference type="Gene3D" id="3.90.550.50">
    <property type="match status" value="1"/>
</dbReference>
<proteinExistence type="inferred from homology"/>
<evidence type="ECO:0008006" key="10">
    <source>
        <dbReference type="Google" id="ProtNLM"/>
    </source>
</evidence>
<evidence type="ECO:0000256" key="6">
    <source>
        <dbReference type="ARBA" id="ARBA00023136"/>
    </source>
</evidence>
<comment type="subcellular location">
    <subcellularLocation>
        <location evidence="1">Membrane</location>
        <topology evidence="1">Single-pass type II membrane protein</topology>
    </subcellularLocation>
</comment>